<dbReference type="EMBL" id="CP112998">
    <property type="protein sequence ID" value="WAC12989.1"/>
    <property type="molecule type" value="Genomic_DNA"/>
</dbReference>
<reference evidence="4" key="1">
    <citation type="submission" date="2022-11" db="EMBL/GenBank/DDBJ databases">
        <title>Dyadobacter pollutisoli sp. nov., isolated from plastic dumped soil.</title>
        <authorList>
            <person name="Kim J.M."/>
            <person name="Kim K.R."/>
            <person name="Lee J.K."/>
            <person name="Hao L."/>
            <person name="Jeon C.O."/>
        </authorList>
    </citation>
    <scope>NUCLEOTIDE SEQUENCE</scope>
    <source>
        <strain evidence="4">U1</strain>
    </source>
</reference>
<dbReference type="Proteomes" id="UP001164653">
    <property type="component" value="Chromosome"/>
</dbReference>
<gene>
    <name evidence="3" type="ORF">ON006_00735</name>
    <name evidence="4" type="ORF">ON006_00815</name>
    <name evidence="5" type="ORF">ON006_03280</name>
</gene>
<dbReference type="InterPro" id="IPR047629">
    <property type="entry name" value="IS1182_transpos"/>
</dbReference>
<evidence type="ECO:0000259" key="1">
    <source>
        <dbReference type="Pfam" id="PF05598"/>
    </source>
</evidence>
<dbReference type="AlphaFoldDB" id="A0A9E8SLS1"/>
<feature type="domain" description="Transposase InsH N-terminal" evidence="1">
    <location>
        <begin position="16"/>
        <end position="111"/>
    </location>
</feature>
<dbReference type="NCBIfam" id="NF033551">
    <property type="entry name" value="transpos_IS1182"/>
    <property type="match status" value="1"/>
</dbReference>
<dbReference type="Pfam" id="PF13751">
    <property type="entry name" value="DDE_Tnp_1_6"/>
    <property type="match status" value="1"/>
</dbReference>
<dbReference type="PANTHER" id="PTHR33408">
    <property type="entry name" value="TRANSPOSASE"/>
    <property type="match status" value="1"/>
</dbReference>
<evidence type="ECO:0000313" key="6">
    <source>
        <dbReference type="Proteomes" id="UP001164653"/>
    </source>
</evidence>
<dbReference type="InterPro" id="IPR008490">
    <property type="entry name" value="Transposase_InsH_N"/>
</dbReference>
<dbReference type="InterPro" id="IPR025668">
    <property type="entry name" value="Tnp_DDE_dom"/>
</dbReference>
<dbReference type="Pfam" id="PF05598">
    <property type="entry name" value="DUF772"/>
    <property type="match status" value="1"/>
</dbReference>
<proteinExistence type="predicted"/>
<evidence type="ECO:0000259" key="2">
    <source>
        <dbReference type="Pfam" id="PF13751"/>
    </source>
</evidence>
<dbReference type="EMBL" id="CP112998">
    <property type="protein sequence ID" value="WAC12509.1"/>
    <property type="molecule type" value="Genomic_DNA"/>
</dbReference>
<keyword evidence="6" id="KW-1185">Reference proteome</keyword>
<feature type="domain" description="Transposase DDE" evidence="2">
    <location>
        <begin position="349"/>
        <end position="470"/>
    </location>
</feature>
<evidence type="ECO:0000313" key="4">
    <source>
        <dbReference type="EMBL" id="WAC12509.1"/>
    </source>
</evidence>
<dbReference type="KEGG" id="dpf:ON006_00735"/>
<accession>A0A9E8SLS1</accession>
<sequence length="505" mass="56980">MQGKKNYSEKLFVSFQLSDRVPKENFYRRLSETLDLQFLYNETRGLYGKTGNPSIDPVVFFKLMLTGYLENITSDRRLIDHCAMRMDILFFIGYDIDESLPWHSTVSRTRQLYPAALFEALFNKVFSMCVDKGMVAGHTQAIDSAPVKANASMESLELKVPANSIRAHLALVVEGDPNVKSGQSSATPAITAEPYQLRQLKRYQDKLKDKRSFGIASNHEKAELLSNKTHYSPHDPDARISIKPGKLRKLNYHCSMAVDTAEGVISHIQASYADKRDSQCLPGVVSALQDRFTENELKVTDIVADAGYSNGYNYHFLEQRDLIGWIPVFGMYKPEIAGFNYDRKADSFTCSAGKLLPVRATEYNSEGKRLKAYWASRKDCKPCPLKSTCCPNTGSRRIVRTAYDNEYHRAYNRQHSYTGKRMKKLRQGTVEPVFGSLTQYYGLSKIAVLGIDGAHKNMVMAAIAFNIRKYMKFSITKTAQKTLQRARIGFSGAICGDARVAIPNF</sequence>
<evidence type="ECO:0000313" key="5">
    <source>
        <dbReference type="EMBL" id="WAC12989.1"/>
    </source>
</evidence>
<dbReference type="EMBL" id="CP112998">
    <property type="protein sequence ID" value="WAC12493.1"/>
    <property type="molecule type" value="Genomic_DNA"/>
</dbReference>
<dbReference type="PANTHER" id="PTHR33408:SF4">
    <property type="entry name" value="TRANSPOSASE DDE DOMAIN-CONTAINING PROTEIN"/>
    <property type="match status" value="1"/>
</dbReference>
<name>A0A9E8SLS1_9BACT</name>
<dbReference type="KEGG" id="dpf:ON006_00815"/>
<protein>
    <submittedName>
        <fullName evidence="4">IS1182 family transposase</fullName>
    </submittedName>
</protein>
<dbReference type="RefSeq" id="WP_244825186.1">
    <property type="nucleotide sequence ID" value="NZ_CP112998.1"/>
</dbReference>
<dbReference type="KEGG" id="dpf:ON006_03280"/>
<evidence type="ECO:0000313" key="3">
    <source>
        <dbReference type="EMBL" id="WAC12493.1"/>
    </source>
</evidence>
<organism evidence="4 6">
    <name type="scientific">Dyadobacter pollutisoli</name>
    <dbReference type="NCBI Taxonomy" id="2910158"/>
    <lineage>
        <taxon>Bacteria</taxon>
        <taxon>Pseudomonadati</taxon>
        <taxon>Bacteroidota</taxon>
        <taxon>Cytophagia</taxon>
        <taxon>Cytophagales</taxon>
        <taxon>Spirosomataceae</taxon>
        <taxon>Dyadobacter</taxon>
    </lineage>
</organism>